<evidence type="ECO:0000313" key="1">
    <source>
        <dbReference type="EMBL" id="CAF0707232.1"/>
    </source>
</evidence>
<dbReference type="OrthoDB" id="10232036at2759"/>
<proteinExistence type="predicted"/>
<dbReference type="Proteomes" id="UP000663879">
    <property type="component" value="Unassembled WGS sequence"/>
</dbReference>
<comment type="caution">
    <text evidence="1">The sequence shown here is derived from an EMBL/GenBank/DDBJ whole genome shotgun (WGS) entry which is preliminary data.</text>
</comment>
<protein>
    <submittedName>
        <fullName evidence="1">Uncharacterized protein</fullName>
    </submittedName>
</protein>
<keyword evidence="2" id="KW-1185">Reference proteome</keyword>
<evidence type="ECO:0000313" key="2">
    <source>
        <dbReference type="Proteomes" id="UP000663879"/>
    </source>
</evidence>
<gene>
    <name evidence="1" type="ORF">OXX778_LOCUS465</name>
</gene>
<dbReference type="AlphaFoldDB" id="A0A813LYR0"/>
<organism evidence="1 2">
    <name type="scientific">Brachionus calyciflorus</name>
    <dbReference type="NCBI Taxonomy" id="104777"/>
    <lineage>
        <taxon>Eukaryota</taxon>
        <taxon>Metazoa</taxon>
        <taxon>Spiralia</taxon>
        <taxon>Gnathifera</taxon>
        <taxon>Rotifera</taxon>
        <taxon>Eurotatoria</taxon>
        <taxon>Monogononta</taxon>
        <taxon>Pseudotrocha</taxon>
        <taxon>Ploima</taxon>
        <taxon>Brachionidae</taxon>
        <taxon>Brachionus</taxon>
    </lineage>
</organism>
<dbReference type="EMBL" id="CAJNOC010000023">
    <property type="protein sequence ID" value="CAF0707232.1"/>
    <property type="molecule type" value="Genomic_DNA"/>
</dbReference>
<name>A0A813LYR0_9BILA</name>
<accession>A0A813LYR0</accession>
<sequence>MISWCDFVKSVKAFNDEELEFENLISNKHLDYLDGQKEALAKYAETHFNDRKLHELIRMNTDNFKKYLCYLGNYIEELKKIDSRRTERLKRALMKKKVCLKQYAFENFNIPYSEFGKIVQDYEEDNILSQVDLSKFDVKNFANNQSQMNVSLKFDEEKNKIDVEDEILSQINISHFEKDVNETKEISSNDSITKKRKSIKTASKAAVRKSKKNLF</sequence>
<reference evidence="1" key="1">
    <citation type="submission" date="2021-02" db="EMBL/GenBank/DDBJ databases">
        <authorList>
            <person name="Nowell W R."/>
        </authorList>
    </citation>
    <scope>NUCLEOTIDE SEQUENCE</scope>
    <source>
        <strain evidence="1">Ploen Becks lab</strain>
    </source>
</reference>